<reference evidence="9 10" key="1">
    <citation type="submission" date="2021-05" db="EMBL/GenBank/DDBJ databases">
        <title>Isolation, identification, and the growth promoting effects of Pantoea dispersa strain YSD J2 from the aboveground leaves of Cyperus esculentus L.Var. Sativus.</title>
        <authorList>
            <person name="Wang S."/>
            <person name="Tang X.M."/>
            <person name="Huang Y.N."/>
        </authorList>
    </citation>
    <scope>NUCLEOTIDE SEQUENCE [LARGE SCALE GENOMIC DNA]</scope>
    <source>
        <strain evidence="10">YSD YN2</strain>
    </source>
</reference>
<comment type="subcellular location">
    <subcellularLocation>
        <location evidence="1">Cell membrane</location>
        <topology evidence="1">Multi-pass membrane protein</topology>
    </subcellularLocation>
</comment>
<evidence type="ECO:0000256" key="4">
    <source>
        <dbReference type="ARBA" id="ARBA00022692"/>
    </source>
</evidence>
<dbReference type="Pfam" id="PF07690">
    <property type="entry name" value="MFS_1"/>
    <property type="match status" value="1"/>
</dbReference>
<dbReference type="NCBIfam" id="NF007472">
    <property type="entry name" value="PRK10054.1"/>
    <property type="match status" value="1"/>
</dbReference>
<dbReference type="InterPro" id="IPR020846">
    <property type="entry name" value="MFS_dom"/>
</dbReference>
<evidence type="ECO:0000256" key="7">
    <source>
        <dbReference type="SAM" id="Phobius"/>
    </source>
</evidence>
<organism evidence="9 10">
    <name type="scientific">Siccibacter colletis</name>
    <dbReference type="NCBI Taxonomy" id="1505757"/>
    <lineage>
        <taxon>Bacteria</taxon>
        <taxon>Pseudomonadati</taxon>
        <taxon>Pseudomonadota</taxon>
        <taxon>Gammaproteobacteria</taxon>
        <taxon>Enterobacterales</taxon>
        <taxon>Enterobacteriaceae</taxon>
        <taxon>Siccibacter</taxon>
    </lineage>
</organism>
<feature type="transmembrane region" description="Helical" evidence="7">
    <location>
        <begin position="133"/>
        <end position="158"/>
    </location>
</feature>
<dbReference type="Proteomes" id="UP001156318">
    <property type="component" value="Chromosome"/>
</dbReference>
<sequence>MLSKTTISTGGLLASSLLLTIGRGATLPFMAIYLTRKYGMAVDAVGIAMSIALTVGVVFSLGFGILADRFDKKRYMLLSILVFITGFIAIPLVHDPLLVVIFFSLINCAYSVFSTVLKGYFADTLEPGAKAKIFSLNYTFLNIGWTIGPPLGTLLVVYSIDMPFWMAVFTSAIPLVLIQRYVQSVQIARAGPDQAAVKWSPSVMLHDRALMWFTLSAFLGSLVGGSFASCISQYLLAVADSDFAQKAVGLVLPVNAAVVVLLQYAVGRRLTAQNLKPLMGLGTLCFILGLGGFMIADTNLLLWGVSVAVFTIGELIYAPGEYMLIDHIAPAGMKSSYFSAQSLGWLGGALNPLVTGIILTTLPAWSLFAILTGAIVLAWLCMLKGMHGRSWDTPRLTAV</sequence>
<feature type="transmembrane region" description="Helical" evidence="7">
    <location>
        <begin position="40"/>
        <end position="63"/>
    </location>
</feature>
<feature type="transmembrane region" description="Helical" evidence="7">
    <location>
        <begin position="209"/>
        <end position="235"/>
    </location>
</feature>
<dbReference type="PANTHER" id="PTHR23535:SF1">
    <property type="entry name" value="MFS FAMILY TRANSPORT PROTEIN"/>
    <property type="match status" value="1"/>
</dbReference>
<dbReference type="InterPro" id="IPR011701">
    <property type="entry name" value="MFS"/>
</dbReference>
<evidence type="ECO:0000256" key="6">
    <source>
        <dbReference type="ARBA" id="ARBA00023136"/>
    </source>
</evidence>
<dbReference type="Gene3D" id="1.20.1250.20">
    <property type="entry name" value="MFS general substrate transporter like domains"/>
    <property type="match status" value="1"/>
</dbReference>
<dbReference type="InterPro" id="IPR036259">
    <property type="entry name" value="MFS_trans_sf"/>
</dbReference>
<feature type="transmembrane region" description="Helical" evidence="7">
    <location>
        <begin position="302"/>
        <end position="325"/>
    </location>
</feature>
<proteinExistence type="predicted"/>
<gene>
    <name evidence="9" type="primary">ydeE</name>
    <name evidence="9" type="ORF">KFZ77_09050</name>
</gene>
<evidence type="ECO:0000256" key="2">
    <source>
        <dbReference type="ARBA" id="ARBA00022448"/>
    </source>
</evidence>
<evidence type="ECO:0000256" key="3">
    <source>
        <dbReference type="ARBA" id="ARBA00022475"/>
    </source>
</evidence>
<keyword evidence="5 7" id="KW-1133">Transmembrane helix</keyword>
<keyword evidence="4 7" id="KW-0812">Transmembrane</keyword>
<dbReference type="PROSITE" id="PS50850">
    <property type="entry name" value="MFS"/>
    <property type="match status" value="1"/>
</dbReference>
<dbReference type="PANTHER" id="PTHR23535">
    <property type="entry name" value="SUGAR EFFLUX TRANSPORTER A-RELATED"/>
    <property type="match status" value="1"/>
</dbReference>
<feature type="transmembrane region" description="Helical" evidence="7">
    <location>
        <begin position="99"/>
        <end position="121"/>
    </location>
</feature>
<dbReference type="SUPFAM" id="SSF103473">
    <property type="entry name" value="MFS general substrate transporter"/>
    <property type="match status" value="1"/>
</dbReference>
<feature type="domain" description="Major facilitator superfamily (MFS) profile" evidence="8">
    <location>
        <begin position="3"/>
        <end position="390"/>
    </location>
</feature>
<keyword evidence="3" id="KW-1003">Cell membrane</keyword>
<feature type="transmembrane region" description="Helical" evidence="7">
    <location>
        <begin position="278"/>
        <end position="296"/>
    </location>
</feature>
<name>A0ABY6JIG2_9ENTR</name>
<protein>
    <submittedName>
        <fullName evidence="9">Efflux MFS transporter YdeE</fullName>
    </submittedName>
</protein>
<keyword evidence="2" id="KW-0813">Transport</keyword>
<evidence type="ECO:0000256" key="5">
    <source>
        <dbReference type="ARBA" id="ARBA00022989"/>
    </source>
</evidence>
<evidence type="ECO:0000256" key="1">
    <source>
        <dbReference type="ARBA" id="ARBA00004651"/>
    </source>
</evidence>
<dbReference type="EMBL" id="CP074352">
    <property type="protein sequence ID" value="UYU33627.1"/>
    <property type="molecule type" value="Genomic_DNA"/>
</dbReference>
<feature type="transmembrane region" description="Helical" evidence="7">
    <location>
        <begin position="75"/>
        <end position="93"/>
    </location>
</feature>
<dbReference type="RefSeq" id="WP_264386062.1">
    <property type="nucleotide sequence ID" value="NZ_CP074352.1"/>
</dbReference>
<keyword evidence="10" id="KW-1185">Reference proteome</keyword>
<evidence type="ECO:0000313" key="9">
    <source>
        <dbReference type="EMBL" id="UYU33627.1"/>
    </source>
</evidence>
<feature type="transmembrane region" description="Helical" evidence="7">
    <location>
        <begin position="247"/>
        <end position="266"/>
    </location>
</feature>
<keyword evidence="6 7" id="KW-0472">Membrane</keyword>
<feature type="transmembrane region" description="Helical" evidence="7">
    <location>
        <begin position="365"/>
        <end position="383"/>
    </location>
</feature>
<dbReference type="CDD" id="cd17329">
    <property type="entry name" value="MFS_MdtH_MDR_like"/>
    <property type="match status" value="1"/>
</dbReference>
<evidence type="ECO:0000259" key="8">
    <source>
        <dbReference type="PROSITE" id="PS50850"/>
    </source>
</evidence>
<evidence type="ECO:0000313" key="10">
    <source>
        <dbReference type="Proteomes" id="UP001156318"/>
    </source>
</evidence>
<accession>A0ABY6JIG2</accession>